<comment type="catalytic activity">
    <reaction evidence="10">
        <text>5-amino-1-(5-phospho-beta-D-ribosyl)imidazole + S-adenosyl-L-methionine = 4-amino-2-methyl-5-(phosphooxymethyl)pyrimidine + CO + 5'-deoxyadenosine + formate + L-methionine + 3 H(+)</text>
        <dbReference type="Rhea" id="RHEA:24840"/>
        <dbReference type="ChEBI" id="CHEBI:15378"/>
        <dbReference type="ChEBI" id="CHEBI:15740"/>
        <dbReference type="ChEBI" id="CHEBI:17245"/>
        <dbReference type="ChEBI" id="CHEBI:17319"/>
        <dbReference type="ChEBI" id="CHEBI:57844"/>
        <dbReference type="ChEBI" id="CHEBI:58354"/>
        <dbReference type="ChEBI" id="CHEBI:59789"/>
        <dbReference type="ChEBI" id="CHEBI:137981"/>
        <dbReference type="EC" id="4.1.99.17"/>
    </reaction>
</comment>
<dbReference type="Pfam" id="PF01964">
    <property type="entry name" value="ThiC_Rad_SAM"/>
    <property type="match status" value="1"/>
</dbReference>
<feature type="binding site" evidence="10">
    <location>
        <position position="292"/>
    </location>
    <ligand>
        <name>substrate</name>
    </ligand>
</feature>
<keyword evidence="3 10" id="KW-0949">S-adenosyl-L-methionine</keyword>
<evidence type="ECO:0000256" key="2">
    <source>
        <dbReference type="ARBA" id="ARBA00022485"/>
    </source>
</evidence>
<dbReference type="InterPro" id="IPR038521">
    <property type="entry name" value="ThiC/Bza_core_dom"/>
</dbReference>
<reference evidence="12" key="1">
    <citation type="submission" date="2016-11" db="EMBL/GenBank/DDBJ databases">
        <authorList>
            <person name="Varghese N."/>
            <person name="Submissions S."/>
        </authorList>
    </citation>
    <scope>NUCLEOTIDE SEQUENCE [LARGE SCALE GENOMIC DNA]</scope>
    <source>
        <strain evidence="12">DSM 15449</strain>
    </source>
</reference>
<dbReference type="SFLD" id="SFLDG01114">
    <property type="entry name" value="phosphomethylpyrimidine_syntha"/>
    <property type="match status" value="1"/>
</dbReference>
<dbReference type="NCBIfam" id="NF009895">
    <property type="entry name" value="PRK13352.1"/>
    <property type="match status" value="1"/>
</dbReference>
<comment type="cofactor">
    <cofactor evidence="10">
        <name>[4Fe-4S] cluster</name>
        <dbReference type="ChEBI" id="CHEBI:49883"/>
    </cofactor>
    <text evidence="10">Binds 1 [4Fe-4S] cluster per subunit. The cluster is coordinated with 3 cysteines and an exchangeable S-adenosyl-L-methionine.</text>
</comment>
<sequence>MTQLIKARQGIITPEVERLAKVEGLRVEELCEKVAQGRAVILKNKQRKNSVAIAIGEGLRTKVNANIGTSPDCVDFSDELHKIKVAVTAGADSIMELSIGGDVDAFHRQVLDTFTLPVGSVPTYQTGMESIAKHGSVVGMTAEDMFEMIVRQAERGIDFMAIHAALNMSIVERLKNQGRITDIVSRGGAFLTGWMFHHEQENPLYTQFDRVLEICKKYDVTLSVGDAIRPGCIEDSLDRAQVQGLIVAGELVQRALAAGVQVMVEGPGHVPVDQIPATILLQKQLCHHVPYYILGNLVTDIAPGYDHITGAIGATAAAMAGANFICYVTPAEHLRLPTAEDVHAGVIATRIATHAADIVNGVKGAREWDLAMAHARKALDWNKQIELSIDPPTARRIRGERNEEGAEACSMCGGFCAMKLVGEHLGKTGGTC</sequence>
<dbReference type="PANTHER" id="PTHR30557">
    <property type="entry name" value="THIAMINE BIOSYNTHESIS PROTEIN THIC"/>
    <property type="match status" value="1"/>
</dbReference>
<feature type="binding site" evidence="10">
    <location>
        <position position="333"/>
    </location>
    <ligand>
        <name>Zn(2+)</name>
        <dbReference type="ChEBI" id="CHEBI:29105"/>
    </ligand>
</feature>
<feature type="binding site" evidence="10">
    <location>
        <position position="163"/>
    </location>
    <ligand>
        <name>substrate</name>
    </ligand>
</feature>
<gene>
    <name evidence="10" type="primary">thiC</name>
    <name evidence="11" type="ORF">SAMN02746098_02249</name>
</gene>
<comment type="pathway">
    <text evidence="10">Cofactor biosynthesis; thiamine diphosphate biosynthesis.</text>
</comment>
<evidence type="ECO:0000313" key="12">
    <source>
        <dbReference type="Proteomes" id="UP000183954"/>
    </source>
</evidence>
<name>A0A1M5Y4W8_9FIRM</name>
<dbReference type="GO" id="GO:0009229">
    <property type="term" value="P:thiamine diphosphate biosynthetic process"/>
    <property type="evidence" value="ECO:0007669"/>
    <property type="project" value="UniProtKB-UniRule"/>
</dbReference>
<accession>A0A1M5Y4W8</accession>
<evidence type="ECO:0000256" key="4">
    <source>
        <dbReference type="ARBA" id="ARBA00022723"/>
    </source>
</evidence>
<dbReference type="SFLD" id="SFLDS00113">
    <property type="entry name" value="Radical_SAM_Phosphomethylpyrim"/>
    <property type="match status" value="1"/>
</dbReference>
<comment type="similarity">
    <text evidence="10">Belongs to the ThiC family.</text>
</comment>
<evidence type="ECO:0000256" key="8">
    <source>
        <dbReference type="ARBA" id="ARBA00023014"/>
    </source>
</evidence>
<dbReference type="OrthoDB" id="9805897at2"/>
<feature type="binding site" evidence="10">
    <location>
        <position position="265"/>
    </location>
    <ligand>
        <name>substrate</name>
    </ligand>
</feature>
<dbReference type="Gene3D" id="3.20.20.540">
    <property type="entry name" value="Radical SAM ThiC family, central domain"/>
    <property type="match status" value="1"/>
</dbReference>
<evidence type="ECO:0000256" key="1">
    <source>
        <dbReference type="ARBA" id="ARBA00003175"/>
    </source>
</evidence>
<dbReference type="PANTHER" id="PTHR30557:SF1">
    <property type="entry name" value="PHOSPHOMETHYLPYRIMIDINE SYNTHASE, CHLOROPLASTIC"/>
    <property type="match status" value="1"/>
</dbReference>
<dbReference type="Gene3D" id="6.10.250.620">
    <property type="match status" value="1"/>
</dbReference>
<feature type="binding site" evidence="10">
    <location>
        <position position="95"/>
    </location>
    <ligand>
        <name>substrate</name>
    </ligand>
</feature>
<keyword evidence="6 10" id="KW-0784">Thiamine biosynthesis</keyword>
<keyword evidence="8 10" id="KW-0411">Iron-sulfur</keyword>
<dbReference type="GO" id="GO:0070284">
    <property type="term" value="F:phosphomethylpyrimidine synthase activity"/>
    <property type="evidence" value="ECO:0007669"/>
    <property type="project" value="UniProtKB-EC"/>
</dbReference>
<dbReference type="GO" id="GO:0051539">
    <property type="term" value="F:4 iron, 4 sulfur cluster binding"/>
    <property type="evidence" value="ECO:0007669"/>
    <property type="project" value="UniProtKB-KW"/>
</dbReference>
<dbReference type="Proteomes" id="UP000183954">
    <property type="component" value="Unassembled WGS sequence"/>
</dbReference>
<evidence type="ECO:0000256" key="7">
    <source>
        <dbReference type="ARBA" id="ARBA00023004"/>
    </source>
</evidence>
<feature type="binding site" evidence="10">
    <location>
        <position position="269"/>
    </location>
    <ligand>
        <name>Zn(2+)</name>
        <dbReference type="ChEBI" id="CHEBI:29105"/>
    </ligand>
</feature>
<dbReference type="RefSeq" id="WP_073029827.1">
    <property type="nucleotide sequence ID" value="NZ_FQXJ01000007.1"/>
</dbReference>
<dbReference type="AlphaFoldDB" id="A0A1M5Y4W8"/>
<feature type="binding site" evidence="10">
    <location>
        <position position="416"/>
    </location>
    <ligand>
        <name>[4Fe-4S] cluster</name>
        <dbReference type="ChEBI" id="CHEBI:49883"/>
        <note>4Fe-4S-S-AdoMet</note>
    </ligand>
</feature>
<dbReference type="NCBIfam" id="TIGR04386">
    <property type="entry name" value="ThiC_like_1"/>
    <property type="match status" value="1"/>
</dbReference>
<feature type="binding site" evidence="10">
    <location>
        <position position="124"/>
    </location>
    <ligand>
        <name>substrate</name>
    </ligand>
</feature>
<keyword evidence="2 10" id="KW-0004">4Fe-4S</keyword>
<comment type="function">
    <text evidence="1 10">Catalyzes the synthesis of the hydroxymethylpyrimidine phosphate (HMP-P) moiety of thiamine from aminoimidazole ribotide (AIR) in a radical S-adenosyl-L-methionine (SAM)-dependent reaction.</text>
</comment>
<dbReference type="STRING" id="1121420.SAMN02746098_02249"/>
<dbReference type="InterPro" id="IPR037509">
    <property type="entry name" value="ThiC"/>
</dbReference>
<proteinExistence type="inferred from homology"/>
<dbReference type="SFLD" id="SFLDF00407">
    <property type="entry name" value="phosphomethylpyrimidine_syntha"/>
    <property type="match status" value="1"/>
</dbReference>
<feature type="binding site" evidence="10">
    <location>
        <begin position="185"/>
        <end position="187"/>
    </location>
    <ligand>
        <name>substrate</name>
    </ligand>
</feature>
<feature type="binding site" evidence="10">
    <location>
        <begin position="226"/>
        <end position="229"/>
    </location>
    <ligand>
        <name>substrate</name>
    </ligand>
</feature>
<feature type="binding site" evidence="10">
    <location>
        <position position="66"/>
    </location>
    <ligand>
        <name>substrate</name>
    </ligand>
</feature>
<keyword evidence="5 10" id="KW-0862">Zinc</keyword>
<dbReference type="UniPathway" id="UPA00060"/>
<keyword evidence="9 10" id="KW-0456">Lyase</keyword>
<evidence type="ECO:0000256" key="10">
    <source>
        <dbReference type="HAMAP-Rule" id="MF_00089"/>
    </source>
</evidence>
<evidence type="ECO:0000256" key="3">
    <source>
        <dbReference type="ARBA" id="ARBA00022691"/>
    </source>
</evidence>
<keyword evidence="4 10" id="KW-0479">Metal-binding</keyword>
<evidence type="ECO:0000313" key="11">
    <source>
        <dbReference type="EMBL" id="SHI06854.1"/>
    </source>
</evidence>
<dbReference type="EMBL" id="FQXJ01000007">
    <property type="protein sequence ID" value="SHI06854.1"/>
    <property type="molecule type" value="Genomic_DNA"/>
</dbReference>
<dbReference type="GO" id="GO:0008270">
    <property type="term" value="F:zinc ion binding"/>
    <property type="evidence" value="ECO:0007669"/>
    <property type="project" value="UniProtKB-UniRule"/>
</dbReference>
<evidence type="ECO:0000256" key="5">
    <source>
        <dbReference type="ARBA" id="ARBA00022833"/>
    </source>
</evidence>
<keyword evidence="7 10" id="KW-0408">Iron</keyword>
<dbReference type="GO" id="GO:0009228">
    <property type="term" value="P:thiamine biosynthetic process"/>
    <property type="evidence" value="ECO:0007669"/>
    <property type="project" value="UniProtKB-UniRule"/>
</dbReference>
<feature type="binding site" evidence="10">
    <location>
        <position position="412"/>
    </location>
    <ligand>
        <name>[4Fe-4S] cluster</name>
        <dbReference type="ChEBI" id="CHEBI:49883"/>
        <note>4Fe-4S-S-AdoMet</note>
    </ligand>
</feature>
<dbReference type="EC" id="4.1.99.17" evidence="10"/>
<dbReference type="NCBIfam" id="TIGR00190">
    <property type="entry name" value="thiC"/>
    <property type="match status" value="1"/>
</dbReference>
<protein>
    <recommendedName>
        <fullName evidence="10">Phosphomethylpyrimidine synthase</fullName>
        <ecNumber evidence="10">4.1.99.17</ecNumber>
    </recommendedName>
    <alternativeName>
        <fullName evidence="10">Hydroxymethylpyrimidine phosphate synthase</fullName>
        <shortName evidence="10">HMP-P synthase</shortName>
        <shortName evidence="10">HMP-phosphate synthase</shortName>
        <shortName evidence="10">HMPP synthase</shortName>
    </alternativeName>
    <alternativeName>
        <fullName evidence="10">Thiamine biosynthesis protein ThiC</fullName>
    </alternativeName>
</protein>
<dbReference type="HAMAP" id="MF_00089">
    <property type="entry name" value="ThiC"/>
    <property type="match status" value="1"/>
</dbReference>
<feature type="binding site" evidence="10">
    <location>
        <position position="409"/>
    </location>
    <ligand>
        <name>[4Fe-4S] cluster</name>
        <dbReference type="ChEBI" id="CHEBI:49883"/>
        <note>4Fe-4S-S-AdoMet</note>
    </ligand>
</feature>
<dbReference type="InterPro" id="IPR002817">
    <property type="entry name" value="ThiC/BzaA/B"/>
</dbReference>
<organism evidence="11 12">
    <name type="scientific">Desulfosporosinus lacus DSM 15449</name>
    <dbReference type="NCBI Taxonomy" id="1121420"/>
    <lineage>
        <taxon>Bacteria</taxon>
        <taxon>Bacillati</taxon>
        <taxon>Bacillota</taxon>
        <taxon>Clostridia</taxon>
        <taxon>Eubacteriales</taxon>
        <taxon>Desulfitobacteriaceae</taxon>
        <taxon>Desulfosporosinus</taxon>
    </lineage>
</organism>
<keyword evidence="12" id="KW-1185">Reference proteome</keyword>
<evidence type="ECO:0000256" key="6">
    <source>
        <dbReference type="ARBA" id="ARBA00022977"/>
    </source>
</evidence>
<evidence type="ECO:0000256" key="9">
    <source>
        <dbReference type="ARBA" id="ARBA00023239"/>
    </source>
</evidence>